<name>A0A316ESY4_9BURK</name>
<dbReference type="PANTHER" id="PTHR43000">
    <property type="entry name" value="DTDP-D-GLUCOSE 4,6-DEHYDRATASE-RELATED"/>
    <property type="match status" value="1"/>
</dbReference>
<proteinExistence type="predicted"/>
<dbReference type="Pfam" id="PF16363">
    <property type="entry name" value="GDP_Man_Dehyd"/>
    <property type="match status" value="1"/>
</dbReference>
<dbReference type="InterPro" id="IPR013445">
    <property type="entry name" value="CDP_4_6_deHydtase"/>
</dbReference>
<feature type="domain" description="NAD(P)-binding" evidence="1">
    <location>
        <begin position="21"/>
        <end position="247"/>
    </location>
</feature>
<organism evidence="2 3">
    <name type="scientific">Cupriavidus plantarum</name>
    <dbReference type="NCBI Taxonomy" id="942865"/>
    <lineage>
        <taxon>Bacteria</taxon>
        <taxon>Pseudomonadati</taxon>
        <taxon>Pseudomonadota</taxon>
        <taxon>Betaproteobacteria</taxon>
        <taxon>Burkholderiales</taxon>
        <taxon>Burkholderiaceae</taxon>
        <taxon>Cupriavidus</taxon>
    </lineage>
</organism>
<evidence type="ECO:0000313" key="3">
    <source>
        <dbReference type="Proteomes" id="UP000245754"/>
    </source>
</evidence>
<dbReference type="Gene3D" id="3.90.25.10">
    <property type="entry name" value="UDP-galactose 4-epimerase, domain 1"/>
    <property type="match status" value="1"/>
</dbReference>
<reference evidence="2 3" key="1">
    <citation type="submission" date="2018-05" db="EMBL/GenBank/DDBJ databases">
        <title>Genomic Encyclopedia of Type Strains, Phase IV (KMG-V): Genome sequencing to study the core and pangenomes of soil and plant-associated prokaryotes.</title>
        <authorList>
            <person name="Whitman W."/>
        </authorList>
    </citation>
    <scope>NUCLEOTIDE SEQUENCE [LARGE SCALE GENOMIC DNA]</scope>
    <source>
        <strain evidence="2 3">SLV-132</strain>
    </source>
</reference>
<accession>A0A316ESY4</accession>
<evidence type="ECO:0000259" key="1">
    <source>
        <dbReference type="Pfam" id="PF16363"/>
    </source>
</evidence>
<dbReference type="AlphaFoldDB" id="A0A316ESY4"/>
<dbReference type="InterPro" id="IPR036291">
    <property type="entry name" value="NAD(P)-bd_dom_sf"/>
</dbReference>
<sequence>MEALPQALSQVLSRYAGRRVFVTGHTGFKGSWLSLWLTRAGAQVSGYALAPYGEMNMFTLADVARELEAHHVADIRDAGRLSDAMLQAAPEVVFHLAAQPLVRESYRSPAETWSTNVMGTVNVLDAVRACPSVRAVVVITTDKCYENNEWLWGYRETDALGGHDPYSASKAGAELVVASYRRSFLAEGGQYVASARAGNVIGGGDWSVDRLIPDAARAVAAGQSLRIRNPQATRPWQHVLESLHGYLLLGTHLCGPDAARYADAFNFGPAASDNRPVSDVLSGLRQNWPALHWELDEAMRASAPHEASYLYLDSAKAMRTLAWKPRWTLDRALAETATWYQAVIADPSRARAITEAQIDAYMR</sequence>
<protein>
    <submittedName>
        <fullName evidence="2">CDP-glucose 4,6-dehydratase</fullName>
    </submittedName>
</protein>
<dbReference type="InterPro" id="IPR016040">
    <property type="entry name" value="NAD(P)-bd_dom"/>
</dbReference>
<dbReference type="RefSeq" id="WP_109583784.1">
    <property type="nucleotide sequence ID" value="NZ_QGGT01000002.1"/>
</dbReference>
<dbReference type="Proteomes" id="UP000245754">
    <property type="component" value="Unassembled WGS sequence"/>
</dbReference>
<dbReference type="Gene3D" id="3.40.50.720">
    <property type="entry name" value="NAD(P)-binding Rossmann-like Domain"/>
    <property type="match status" value="1"/>
</dbReference>
<evidence type="ECO:0000313" key="2">
    <source>
        <dbReference type="EMBL" id="PWK35567.1"/>
    </source>
</evidence>
<dbReference type="EMBL" id="QGGT01000002">
    <property type="protein sequence ID" value="PWK35567.1"/>
    <property type="molecule type" value="Genomic_DNA"/>
</dbReference>
<comment type="caution">
    <text evidence="2">The sequence shown here is derived from an EMBL/GenBank/DDBJ whole genome shotgun (WGS) entry which is preliminary data.</text>
</comment>
<keyword evidence="3" id="KW-1185">Reference proteome</keyword>
<gene>
    <name evidence="2" type="ORF">C7419_102845</name>
</gene>
<dbReference type="SUPFAM" id="SSF51735">
    <property type="entry name" value="NAD(P)-binding Rossmann-fold domains"/>
    <property type="match status" value="1"/>
</dbReference>
<dbReference type="NCBIfam" id="TIGR02622">
    <property type="entry name" value="CDP_4_6_dhtase"/>
    <property type="match status" value="1"/>
</dbReference>